<keyword evidence="4" id="KW-0256">Endoplasmic reticulum</keyword>
<evidence type="ECO:0000256" key="5">
    <source>
        <dbReference type="ARBA" id="ARBA00022980"/>
    </source>
</evidence>
<dbReference type="GO" id="GO:0002181">
    <property type="term" value="P:cytoplasmic translation"/>
    <property type="evidence" value="ECO:0007669"/>
    <property type="project" value="UniProtKB-ARBA"/>
</dbReference>
<name>A0AAF3EQM9_9BILA</name>
<dbReference type="GO" id="GO:0005789">
    <property type="term" value="C:endoplasmic reticulum membrane"/>
    <property type="evidence" value="ECO:0007669"/>
    <property type="project" value="UniProtKB-SubCell"/>
</dbReference>
<dbReference type="SUPFAM" id="SSF56047">
    <property type="entry name" value="Ribosomal protein S8"/>
    <property type="match status" value="1"/>
</dbReference>
<dbReference type="Pfam" id="PF00226">
    <property type="entry name" value="DnaJ"/>
    <property type="match status" value="1"/>
</dbReference>
<sequence length="528" mass="61165">MVRMNVLADALRSMNNAEKRGKRQVLIRPASKVIVRFLTVMMKHGYIGEFEIVDDHRAGKIVVNLNGRINKCAVISPRFDVQLKDLDTYTNDLLPSRQFGYVVLTTSGGIMDHEEARKKHLGGKILDKMTADANKSEAQVCMDRARDALKVGDAEKAIRMLKKAKKLNPDQDITFLLRKAETLTSQHQSSSQENEPADRSYAHDDHYEDTELRSRRARHSMHVPSAPNLQANGGASGSRAKSRSRSAPRLGVEYTQKQVDLVSRIRRCKDYYEILNVQKTASDEDIKKEYRKLALQLHPDKCHAPHATEAFKALGNAYAVLSNKDKRDQYDTYGSASPSPRRRGHSDYFEYDYNRGFESDFSAEEIFNMFFGGGFPGEQIHRRRAHFHQQQHRHEHAHEQQAYSPLLQLFPLIAMLILGLVAQFMVSEPAFSLHQQGKYNIRRETPELHVPYFVKSDFLQNYKSQLKRVEQQVEDEYIQQLRMQCYKEQNQRDTMIYRARIYQDIDLLKRAERMTLDACDRLKQIYQH</sequence>
<feature type="repeat" description="TPR" evidence="9">
    <location>
        <begin position="138"/>
        <end position="171"/>
    </location>
</feature>
<dbReference type="GO" id="GO:0003735">
    <property type="term" value="F:structural constituent of ribosome"/>
    <property type="evidence" value="ECO:0007669"/>
    <property type="project" value="InterPro"/>
</dbReference>
<dbReference type="FunFam" id="1.10.287.110:FF:000137">
    <property type="entry name" value="DnaJ homolog subfamily B member 1"/>
    <property type="match status" value="1"/>
</dbReference>
<comment type="similarity">
    <text evidence="2 10">Belongs to the universal ribosomal protein uS8 family.</text>
</comment>
<dbReference type="CDD" id="cd06257">
    <property type="entry name" value="DnaJ"/>
    <property type="match status" value="1"/>
</dbReference>
<evidence type="ECO:0000256" key="1">
    <source>
        <dbReference type="ARBA" id="ARBA00004389"/>
    </source>
</evidence>
<dbReference type="SMART" id="SM00271">
    <property type="entry name" value="DnaJ"/>
    <property type="match status" value="1"/>
</dbReference>
<dbReference type="PANTHER" id="PTHR43908">
    <property type="entry name" value="AT29763P-RELATED"/>
    <property type="match status" value="1"/>
</dbReference>
<evidence type="ECO:0000256" key="10">
    <source>
        <dbReference type="RuleBase" id="RU003660"/>
    </source>
</evidence>
<dbReference type="PROSITE" id="PS50076">
    <property type="entry name" value="DNAJ_2"/>
    <property type="match status" value="1"/>
</dbReference>
<dbReference type="InterPro" id="IPR001623">
    <property type="entry name" value="DnaJ_domain"/>
</dbReference>
<comment type="subcellular location">
    <subcellularLocation>
        <location evidence="1">Endoplasmic reticulum membrane</location>
        <topology evidence="1">Single-pass membrane protein</topology>
    </subcellularLocation>
</comment>
<protein>
    <submittedName>
        <fullName evidence="14">J domain-containing protein</fullName>
    </submittedName>
</protein>
<reference evidence="14" key="1">
    <citation type="submission" date="2024-02" db="UniProtKB">
        <authorList>
            <consortium name="WormBaseParasite"/>
        </authorList>
    </citation>
    <scope>IDENTIFICATION</scope>
</reference>
<dbReference type="InterPro" id="IPR036869">
    <property type="entry name" value="J_dom_sf"/>
</dbReference>
<dbReference type="AlphaFoldDB" id="A0AAF3EQM9"/>
<evidence type="ECO:0000313" key="13">
    <source>
        <dbReference type="Proteomes" id="UP000887575"/>
    </source>
</evidence>
<dbReference type="PRINTS" id="PR00625">
    <property type="entry name" value="JDOMAIN"/>
</dbReference>
<dbReference type="WBParaSite" id="MBELARI_LOCUS15973">
    <property type="protein sequence ID" value="MBELARI_LOCUS15973"/>
    <property type="gene ID" value="MBELARI_LOCUS15973"/>
</dbReference>
<dbReference type="InterPro" id="IPR015399">
    <property type="entry name" value="DUF1977_DnaJ-like"/>
</dbReference>
<keyword evidence="9" id="KW-0802">TPR repeat</keyword>
<dbReference type="FunFam" id="3.30.1490.10:FF:000002">
    <property type="entry name" value="40S ribosomal protein S15a"/>
    <property type="match status" value="1"/>
</dbReference>
<dbReference type="Pfam" id="PF00410">
    <property type="entry name" value="Ribosomal_S8"/>
    <property type="match status" value="1"/>
</dbReference>
<dbReference type="NCBIfam" id="NF003115">
    <property type="entry name" value="PRK04034.1"/>
    <property type="match status" value="1"/>
</dbReference>
<dbReference type="GO" id="GO:0030544">
    <property type="term" value="F:Hsp70 protein binding"/>
    <property type="evidence" value="ECO:0007669"/>
    <property type="project" value="TreeGrafter"/>
</dbReference>
<dbReference type="InterPro" id="IPR000630">
    <property type="entry name" value="Ribosomal_uS8"/>
</dbReference>
<keyword evidence="8 10" id="KW-0687">Ribonucleoprotein</keyword>
<feature type="compositionally biased region" description="Polar residues" evidence="11">
    <location>
        <begin position="184"/>
        <end position="194"/>
    </location>
</feature>
<dbReference type="InterPro" id="IPR019734">
    <property type="entry name" value="TPR_rpt"/>
</dbReference>
<keyword evidence="3" id="KW-0812">Transmembrane</keyword>
<dbReference type="GO" id="GO:0005840">
    <property type="term" value="C:ribosome"/>
    <property type="evidence" value="ECO:0007669"/>
    <property type="project" value="UniProtKB-KW"/>
</dbReference>
<evidence type="ECO:0000259" key="12">
    <source>
        <dbReference type="PROSITE" id="PS50076"/>
    </source>
</evidence>
<dbReference type="InterPro" id="IPR035987">
    <property type="entry name" value="Ribosomal_uS8_sf"/>
</dbReference>
<dbReference type="GO" id="GO:1990904">
    <property type="term" value="C:ribonucleoprotein complex"/>
    <property type="evidence" value="ECO:0007669"/>
    <property type="project" value="UniProtKB-KW"/>
</dbReference>
<evidence type="ECO:0000256" key="9">
    <source>
        <dbReference type="PROSITE-ProRule" id="PRU00339"/>
    </source>
</evidence>
<dbReference type="SUPFAM" id="SSF46565">
    <property type="entry name" value="Chaperone J-domain"/>
    <property type="match status" value="1"/>
</dbReference>
<dbReference type="InterPro" id="IPR051100">
    <property type="entry name" value="DnaJ_subfamily_B/C"/>
</dbReference>
<dbReference type="InterPro" id="IPR047863">
    <property type="entry name" value="Ribosomal_uS8_CS"/>
</dbReference>
<dbReference type="Pfam" id="PF09320">
    <property type="entry name" value="DUF1977"/>
    <property type="match status" value="1"/>
</dbReference>
<dbReference type="Gene3D" id="1.10.287.110">
    <property type="entry name" value="DnaJ domain"/>
    <property type="match status" value="1"/>
</dbReference>
<dbReference type="PANTHER" id="PTHR43908:SF3">
    <property type="entry name" value="AT29763P-RELATED"/>
    <property type="match status" value="1"/>
</dbReference>
<dbReference type="InterPro" id="IPR018253">
    <property type="entry name" value="DnaJ_domain_CS"/>
</dbReference>
<accession>A0AAF3EQM9</accession>
<dbReference type="Proteomes" id="UP000887575">
    <property type="component" value="Unassembled WGS sequence"/>
</dbReference>
<dbReference type="GO" id="GO:0071218">
    <property type="term" value="P:cellular response to misfolded protein"/>
    <property type="evidence" value="ECO:0007669"/>
    <property type="project" value="TreeGrafter"/>
</dbReference>
<feature type="compositionally biased region" description="Basic and acidic residues" evidence="11">
    <location>
        <begin position="196"/>
        <end position="214"/>
    </location>
</feature>
<keyword evidence="7" id="KW-0472">Membrane</keyword>
<dbReference type="PROSITE" id="PS00053">
    <property type="entry name" value="RIBOSOMAL_S8"/>
    <property type="match status" value="1"/>
</dbReference>
<feature type="region of interest" description="Disordered" evidence="11">
    <location>
        <begin position="184"/>
        <end position="251"/>
    </location>
</feature>
<dbReference type="Gene3D" id="3.30.1490.10">
    <property type="match status" value="1"/>
</dbReference>
<organism evidence="13 14">
    <name type="scientific">Mesorhabditis belari</name>
    <dbReference type="NCBI Taxonomy" id="2138241"/>
    <lineage>
        <taxon>Eukaryota</taxon>
        <taxon>Metazoa</taxon>
        <taxon>Ecdysozoa</taxon>
        <taxon>Nematoda</taxon>
        <taxon>Chromadorea</taxon>
        <taxon>Rhabditida</taxon>
        <taxon>Rhabditina</taxon>
        <taxon>Rhabditomorpha</taxon>
        <taxon>Rhabditoidea</taxon>
        <taxon>Rhabditidae</taxon>
        <taxon>Mesorhabditinae</taxon>
        <taxon>Mesorhabditis</taxon>
    </lineage>
</organism>
<proteinExistence type="inferred from homology"/>
<dbReference type="Gene3D" id="3.30.1370.30">
    <property type="match status" value="1"/>
</dbReference>
<dbReference type="PROSITE" id="PS00636">
    <property type="entry name" value="DNAJ_1"/>
    <property type="match status" value="1"/>
</dbReference>
<evidence type="ECO:0000256" key="7">
    <source>
        <dbReference type="ARBA" id="ARBA00023136"/>
    </source>
</evidence>
<dbReference type="FunFam" id="3.30.1370.30:FF:000001">
    <property type="entry name" value="40S ribosomal protein S15a"/>
    <property type="match status" value="1"/>
</dbReference>
<evidence type="ECO:0000256" key="2">
    <source>
        <dbReference type="ARBA" id="ARBA00006471"/>
    </source>
</evidence>
<keyword evidence="13" id="KW-1185">Reference proteome</keyword>
<evidence type="ECO:0000256" key="3">
    <source>
        <dbReference type="ARBA" id="ARBA00022692"/>
    </source>
</evidence>
<evidence type="ECO:0000256" key="8">
    <source>
        <dbReference type="ARBA" id="ARBA00023274"/>
    </source>
</evidence>
<evidence type="ECO:0000256" key="4">
    <source>
        <dbReference type="ARBA" id="ARBA00022824"/>
    </source>
</evidence>
<keyword evidence="6" id="KW-1133">Transmembrane helix</keyword>
<evidence type="ECO:0000256" key="11">
    <source>
        <dbReference type="SAM" id="MobiDB-lite"/>
    </source>
</evidence>
<feature type="domain" description="J" evidence="12">
    <location>
        <begin position="270"/>
        <end position="334"/>
    </location>
</feature>
<keyword evidence="5 10" id="KW-0689">Ribosomal protein</keyword>
<evidence type="ECO:0000256" key="6">
    <source>
        <dbReference type="ARBA" id="ARBA00022989"/>
    </source>
</evidence>
<dbReference type="PROSITE" id="PS50005">
    <property type="entry name" value="TPR"/>
    <property type="match status" value="1"/>
</dbReference>
<evidence type="ECO:0000313" key="14">
    <source>
        <dbReference type="WBParaSite" id="MBELARI_LOCUS15973"/>
    </source>
</evidence>